<dbReference type="GO" id="GO:0022857">
    <property type="term" value="F:transmembrane transporter activity"/>
    <property type="evidence" value="ECO:0007669"/>
    <property type="project" value="TreeGrafter"/>
</dbReference>
<dbReference type="PANTHER" id="PTHR35011">
    <property type="entry name" value="2,3-DIKETO-L-GULONATE TRAP TRANSPORTER SMALL PERMEASE PROTEIN YIAM"/>
    <property type="match status" value="1"/>
</dbReference>
<keyword evidence="6 10" id="KW-1133">Transmembrane helix</keyword>
<evidence type="ECO:0000256" key="10">
    <source>
        <dbReference type="SAM" id="Phobius"/>
    </source>
</evidence>
<evidence type="ECO:0000256" key="7">
    <source>
        <dbReference type="ARBA" id="ARBA00023136"/>
    </source>
</evidence>
<keyword evidence="13" id="KW-1185">Reference proteome</keyword>
<comment type="similarity">
    <text evidence="8">Belongs to the TRAP transporter small permease family.</text>
</comment>
<dbReference type="InterPro" id="IPR055348">
    <property type="entry name" value="DctQ"/>
</dbReference>
<dbReference type="AlphaFoldDB" id="H7EGZ5"/>
<feature type="transmembrane region" description="Helical" evidence="10">
    <location>
        <begin position="122"/>
        <end position="143"/>
    </location>
</feature>
<dbReference type="Pfam" id="PF04290">
    <property type="entry name" value="DctQ"/>
    <property type="match status" value="1"/>
</dbReference>
<organism evidence="12 13">
    <name type="scientific">Treponema saccharophilum DSM 2985</name>
    <dbReference type="NCBI Taxonomy" id="907348"/>
    <lineage>
        <taxon>Bacteria</taxon>
        <taxon>Pseudomonadati</taxon>
        <taxon>Spirochaetota</taxon>
        <taxon>Spirochaetia</taxon>
        <taxon>Spirochaetales</taxon>
        <taxon>Treponemataceae</taxon>
        <taxon>Treponema</taxon>
    </lineage>
</organism>
<dbReference type="GO" id="GO:0005886">
    <property type="term" value="C:plasma membrane"/>
    <property type="evidence" value="ECO:0007669"/>
    <property type="project" value="UniProtKB-SubCell"/>
</dbReference>
<dbReference type="OrthoDB" id="359827at2"/>
<dbReference type="eggNOG" id="COG3090">
    <property type="taxonomic scope" value="Bacteria"/>
</dbReference>
<keyword evidence="2" id="KW-0813">Transport</keyword>
<keyword evidence="7 10" id="KW-0472">Membrane</keyword>
<dbReference type="PANTHER" id="PTHR35011:SF11">
    <property type="entry name" value="TRAP TRANSPORTER SMALL PERMEASE PROTEIN"/>
    <property type="match status" value="1"/>
</dbReference>
<name>H7EGZ5_9SPIR</name>
<dbReference type="EMBL" id="AGRW01000020">
    <property type="protein sequence ID" value="EIC03153.1"/>
    <property type="molecule type" value="Genomic_DNA"/>
</dbReference>
<evidence type="ECO:0000256" key="4">
    <source>
        <dbReference type="ARBA" id="ARBA00022519"/>
    </source>
</evidence>
<evidence type="ECO:0000256" key="8">
    <source>
        <dbReference type="ARBA" id="ARBA00038436"/>
    </source>
</evidence>
<protein>
    <submittedName>
        <fullName evidence="12">Tripartite ATP-independent periplasmic transporter DctQ component</fullName>
    </submittedName>
</protein>
<feature type="transmembrane region" description="Helical" evidence="10">
    <location>
        <begin position="81"/>
        <end position="101"/>
    </location>
</feature>
<reference evidence="12 13" key="1">
    <citation type="submission" date="2011-09" db="EMBL/GenBank/DDBJ databases">
        <title>The draft genome of Treponema saccharophilum DSM 2985.</title>
        <authorList>
            <consortium name="US DOE Joint Genome Institute (JGI-PGF)"/>
            <person name="Lucas S."/>
            <person name="Copeland A."/>
            <person name="Lapidus A."/>
            <person name="Glavina del Rio T."/>
            <person name="Dalin E."/>
            <person name="Tice H."/>
            <person name="Bruce D."/>
            <person name="Goodwin L."/>
            <person name="Pitluck S."/>
            <person name="Peters L."/>
            <person name="Kyrpides N."/>
            <person name="Mavromatis K."/>
            <person name="Ivanova N."/>
            <person name="Markowitz V."/>
            <person name="Cheng J.-F."/>
            <person name="Hugenholtz P."/>
            <person name="Woyke T."/>
            <person name="Wu D."/>
            <person name="Gronow S."/>
            <person name="Wellnitz S."/>
            <person name="Brambilla E."/>
            <person name="Klenk H.-P."/>
            <person name="Eisen J.A."/>
        </authorList>
    </citation>
    <scope>NUCLEOTIDE SEQUENCE [LARGE SCALE GENOMIC DNA]</scope>
    <source>
        <strain evidence="12 13">DSM 2985</strain>
    </source>
</reference>
<feature type="region of interest" description="Disordered" evidence="9">
    <location>
        <begin position="191"/>
        <end position="223"/>
    </location>
</feature>
<sequence>MNIIEKVKSFISSAPGEICKPGFNPAQTAVSAVTFVFDCIYRVLLEFSKLVILVIVTIVSCEVFGRLVLHKSIMWSEEVALLLMVWTAFIAMAIGVEKGLHISISLFFNRFPKIVQTIIEKINTLATIFFGGILVVYGIKLASMTMGSTLPATQWPAGTAYCMMPVGGIFIIYFALLDLFGARKYRHASIEGKESSDKTDQQIIEEMRASTAKDAPANNGGES</sequence>
<comment type="caution">
    <text evidence="12">The sequence shown here is derived from an EMBL/GenBank/DDBJ whole genome shotgun (WGS) entry which is preliminary data.</text>
</comment>
<evidence type="ECO:0000313" key="12">
    <source>
        <dbReference type="EMBL" id="EIC03153.1"/>
    </source>
</evidence>
<comment type="subcellular location">
    <subcellularLocation>
        <location evidence="1">Cell inner membrane</location>
        <topology evidence="1">Multi-pass membrane protein</topology>
    </subcellularLocation>
</comment>
<feature type="transmembrane region" description="Helical" evidence="10">
    <location>
        <begin position="155"/>
        <end position="176"/>
    </location>
</feature>
<evidence type="ECO:0000256" key="6">
    <source>
        <dbReference type="ARBA" id="ARBA00022989"/>
    </source>
</evidence>
<keyword evidence="3" id="KW-1003">Cell membrane</keyword>
<evidence type="ECO:0000256" key="2">
    <source>
        <dbReference type="ARBA" id="ARBA00022448"/>
    </source>
</evidence>
<evidence type="ECO:0000256" key="1">
    <source>
        <dbReference type="ARBA" id="ARBA00004429"/>
    </source>
</evidence>
<evidence type="ECO:0000259" key="11">
    <source>
        <dbReference type="Pfam" id="PF04290"/>
    </source>
</evidence>
<keyword evidence="4" id="KW-0997">Cell inner membrane</keyword>
<evidence type="ECO:0000313" key="13">
    <source>
        <dbReference type="Proteomes" id="UP000003571"/>
    </source>
</evidence>
<accession>H7EGZ5</accession>
<dbReference type="GO" id="GO:0015740">
    <property type="term" value="P:C4-dicarboxylate transport"/>
    <property type="evidence" value="ECO:0007669"/>
    <property type="project" value="TreeGrafter"/>
</dbReference>
<evidence type="ECO:0000256" key="3">
    <source>
        <dbReference type="ARBA" id="ARBA00022475"/>
    </source>
</evidence>
<evidence type="ECO:0000256" key="5">
    <source>
        <dbReference type="ARBA" id="ARBA00022692"/>
    </source>
</evidence>
<dbReference type="Proteomes" id="UP000003571">
    <property type="component" value="Unassembled WGS sequence"/>
</dbReference>
<dbReference type="InterPro" id="IPR007387">
    <property type="entry name" value="TRAP_DctQ"/>
</dbReference>
<evidence type="ECO:0000256" key="9">
    <source>
        <dbReference type="SAM" id="MobiDB-lite"/>
    </source>
</evidence>
<dbReference type="PATRIC" id="fig|907348.3.peg.51"/>
<gene>
    <name evidence="12" type="ORF">TresaDRAFT_2769</name>
</gene>
<feature type="compositionally biased region" description="Basic and acidic residues" evidence="9">
    <location>
        <begin position="191"/>
        <end position="208"/>
    </location>
</feature>
<feature type="domain" description="Tripartite ATP-independent periplasmic transporters DctQ component" evidence="11">
    <location>
        <begin position="55"/>
        <end position="181"/>
    </location>
</feature>
<keyword evidence="5 10" id="KW-0812">Transmembrane</keyword>
<dbReference type="RefSeq" id="WP_002701734.1">
    <property type="nucleotide sequence ID" value="NZ_AGRW01000020.1"/>
</dbReference>
<proteinExistence type="inferred from homology"/>
<feature type="transmembrane region" description="Helical" evidence="10">
    <location>
        <begin position="50"/>
        <end position="69"/>
    </location>
</feature>
<dbReference type="STRING" id="907348.TresaDRAFT_2769"/>